<dbReference type="AlphaFoldDB" id="A0AA86NA86"/>
<evidence type="ECO:0000313" key="2">
    <source>
        <dbReference type="EMBL" id="CAL6096628.1"/>
    </source>
</evidence>
<comment type="caution">
    <text evidence="1">The sequence shown here is derived from an EMBL/GenBank/DDBJ whole genome shotgun (WGS) entry which is preliminary data.</text>
</comment>
<gene>
    <name evidence="1" type="ORF">HINF_LOCUS3609</name>
    <name evidence="2" type="ORF">HINF_LOCUS68520</name>
</gene>
<protein>
    <submittedName>
        <fullName evidence="2">Hypothetical_protein</fullName>
    </submittedName>
</protein>
<keyword evidence="3" id="KW-1185">Reference proteome</keyword>
<dbReference type="Proteomes" id="UP001642409">
    <property type="component" value="Unassembled WGS sequence"/>
</dbReference>
<reference evidence="2 3" key="2">
    <citation type="submission" date="2024-07" db="EMBL/GenBank/DDBJ databases">
        <authorList>
            <person name="Akdeniz Z."/>
        </authorList>
    </citation>
    <scope>NUCLEOTIDE SEQUENCE [LARGE SCALE GENOMIC DNA]</scope>
</reference>
<proteinExistence type="predicted"/>
<reference evidence="1" key="1">
    <citation type="submission" date="2023-06" db="EMBL/GenBank/DDBJ databases">
        <authorList>
            <person name="Kurt Z."/>
        </authorList>
    </citation>
    <scope>NUCLEOTIDE SEQUENCE</scope>
</reference>
<dbReference type="EMBL" id="CAXDID020000487">
    <property type="protein sequence ID" value="CAL6096628.1"/>
    <property type="molecule type" value="Genomic_DNA"/>
</dbReference>
<accession>A0AA86NA86</accession>
<organism evidence="1">
    <name type="scientific">Hexamita inflata</name>
    <dbReference type="NCBI Taxonomy" id="28002"/>
    <lineage>
        <taxon>Eukaryota</taxon>
        <taxon>Metamonada</taxon>
        <taxon>Diplomonadida</taxon>
        <taxon>Hexamitidae</taxon>
        <taxon>Hexamitinae</taxon>
        <taxon>Hexamita</taxon>
    </lineage>
</organism>
<name>A0AA86NA86_9EUKA</name>
<evidence type="ECO:0000313" key="1">
    <source>
        <dbReference type="EMBL" id="CAI9915964.1"/>
    </source>
</evidence>
<sequence length="108" mass="13058">MILNRQKNFDTFLLSRFWKNEKLQIQLNVAFRQNLFEDQIRCLKIIFGDAVVGYLLNRGLHILYEKTRNIARNQLFNIKNGVLWRAMRQDRTILKRVQQCVLNHKVKQ</sequence>
<evidence type="ECO:0000313" key="3">
    <source>
        <dbReference type="Proteomes" id="UP001642409"/>
    </source>
</evidence>
<dbReference type="EMBL" id="CATOUU010000085">
    <property type="protein sequence ID" value="CAI9915964.1"/>
    <property type="molecule type" value="Genomic_DNA"/>
</dbReference>